<keyword evidence="3" id="KW-1185">Reference proteome</keyword>
<accession>A0ABW1BYP9</accession>
<comment type="caution">
    <text evidence="2">The sequence shown here is derived from an EMBL/GenBank/DDBJ whole genome shotgun (WGS) entry which is preliminary data.</text>
</comment>
<reference evidence="3" key="1">
    <citation type="journal article" date="2019" name="Int. J. Syst. Evol. Microbiol.">
        <title>The Global Catalogue of Microorganisms (GCM) 10K type strain sequencing project: providing services to taxonomists for standard genome sequencing and annotation.</title>
        <authorList>
            <consortium name="The Broad Institute Genomics Platform"/>
            <consortium name="The Broad Institute Genome Sequencing Center for Infectious Disease"/>
            <person name="Wu L."/>
            <person name="Ma J."/>
        </authorList>
    </citation>
    <scope>NUCLEOTIDE SEQUENCE [LARGE SCALE GENOMIC DNA]</scope>
    <source>
        <strain evidence="3">CGMCC 4.7106</strain>
    </source>
</reference>
<protein>
    <submittedName>
        <fullName evidence="2">Uncharacterized protein</fullName>
    </submittedName>
</protein>
<sequence>MTLASPPDSIATQIAPSGPVARPCGSDPGSSNSLIAPSTVMRPSRFAAHSVNQSAPSGPVTIACGRQARSGSGC</sequence>
<evidence type="ECO:0000256" key="1">
    <source>
        <dbReference type="SAM" id="MobiDB-lite"/>
    </source>
</evidence>
<organism evidence="2 3">
    <name type="scientific">Nonomuraea harbinensis</name>
    <dbReference type="NCBI Taxonomy" id="1286938"/>
    <lineage>
        <taxon>Bacteria</taxon>
        <taxon>Bacillati</taxon>
        <taxon>Actinomycetota</taxon>
        <taxon>Actinomycetes</taxon>
        <taxon>Streptosporangiales</taxon>
        <taxon>Streptosporangiaceae</taxon>
        <taxon>Nonomuraea</taxon>
    </lineage>
</organism>
<proteinExistence type="predicted"/>
<feature type="region of interest" description="Disordered" evidence="1">
    <location>
        <begin position="1"/>
        <end position="37"/>
    </location>
</feature>
<dbReference type="EMBL" id="JBHSNW010000013">
    <property type="protein sequence ID" value="MFC5818439.1"/>
    <property type="molecule type" value="Genomic_DNA"/>
</dbReference>
<feature type="region of interest" description="Disordered" evidence="1">
    <location>
        <begin position="49"/>
        <end position="74"/>
    </location>
</feature>
<evidence type="ECO:0000313" key="3">
    <source>
        <dbReference type="Proteomes" id="UP001596096"/>
    </source>
</evidence>
<evidence type="ECO:0000313" key="2">
    <source>
        <dbReference type="EMBL" id="MFC5818439.1"/>
    </source>
</evidence>
<name>A0ABW1BYP9_9ACTN</name>
<dbReference type="RefSeq" id="WP_246640688.1">
    <property type="nucleotide sequence ID" value="NZ_JBHSNW010000013.1"/>
</dbReference>
<gene>
    <name evidence="2" type="ORF">ACFPUY_25320</name>
</gene>
<dbReference type="Proteomes" id="UP001596096">
    <property type="component" value="Unassembled WGS sequence"/>
</dbReference>